<comment type="similarity">
    <text evidence="1 2">Belongs to the DSS1/SEM1 family.</text>
</comment>
<dbReference type="GO" id="GO:0000724">
    <property type="term" value="P:double-strand break repair via homologous recombination"/>
    <property type="evidence" value="ECO:0007669"/>
    <property type="project" value="TreeGrafter"/>
</dbReference>
<reference evidence="3" key="1">
    <citation type="submission" date="2022-06" db="EMBL/GenBank/DDBJ databases">
        <title>Uncovering the hologenomic basis of an extraordinary plant invasion.</title>
        <authorList>
            <person name="Bieker V.C."/>
            <person name="Martin M.D."/>
            <person name="Gilbert T."/>
            <person name="Hodgins K."/>
            <person name="Battlay P."/>
            <person name="Petersen B."/>
            <person name="Wilson J."/>
        </authorList>
    </citation>
    <scope>NUCLEOTIDE SEQUENCE</scope>
    <source>
        <strain evidence="3">AA19_3_7</strain>
        <tissue evidence="3">Leaf</tissue>
    </source>
</reference>
<dbReference type="Pfam" id="PF05160">
    <property type="entry name" value="DSS1_SEM1"/>
    <property type="match status" value="1"/>
</dbReference>
<evidence type="ECO:0000256" key="1">
    <source>
        <dbReference type="ARBA" id="ARBA00034491"/>
    </source>
</evidence>
<dbReference type="Proteomes" id="UP001206925">
    <property type="component" value="Unassembled WGS sequence"/>
</dbReference>
<dbReference type="AlphaFoldDB" id="A0AAD5GAA8"/>
<evidence type="ECO:0000313" key="3">
    <source>
        <dbReference type="EMBL" id="KAI7734472.1"/>
    </source>
</evidence>
<protein>
    <recommendedName>
        <fullName evidence="2">26S proteasome complex subunit SEM1</fullName>
    </recommendedName>
</protein>
<evidence type="ECO:0000313" key="4">
    <source>
        <dbReference type="Proteomes" id="UP001206925"/>
    </source>
</evidence>
<dbReference type="GO" id="GO:0043248">
    <property type="term" value="P:proteasome assembly"/>
    <property type="evidence" value="ECO:0007669"/>
    <property type="project" value="UniProtKB-UniRule"/>
</dbReference>
<gene>
    <name evidence="3" type="ORF">M8C21_030280</name>
</gene>
<proteinExistence type="inferred from homology"/>
<dbReference type="SMART" id="SM01385">
    <property type="entry name" value="DSS1_SEM1"/>
    <property type="match status" value="1"/>
</dbReference>
<keyword evidence="4" id="KW-1185">Reference proteome</keyword>
<dbReference type="GO" id="GO:0006406">
    <property type="term" value="P:mRNA export from nucleus"/>
    <property type="evidence" value="ECO:0007669"/>
    <property type="project" value="UniProtKB-UniRule"/>
</dbReference>
<dbReference type="InterPro" id="IPR007834">
    <property type="entry name" value="DSS1_SEM1"/>
</dbReference>
<accession>A0AAD5GAA8</accession>
<evidence type="ECO:0000256" key="2">
    <source>
        <dbReference type="RuleBase" id="RU369057"/>
    </source>
</evidence>
<dbReference type="GO" id="GO:0005634">
    <property type="term" value="C:nucleus"/>
    <property type="evidence" value="ECO:0007669"/>
    <property type="project" value="UniProtKB-SubCell"/>
</dbReference>
<sequence>FNIHIQSRSIKKARIPSLIESIGTTFYHPIILMATTEQQPKAAVTKEAKIDLFEDDDEFEEFDINHEWDVKEEGKEVTQQWEDDWDDDDVNDDFSLQLRRELESNVEKK</sequence>
<dbReference type="EMBL" id="JAMZMK010009715">
    <property type="protein sequence ID" value="KAI7734472.1"/>
    <property type="molecule type" value="Genomic_DNA"/>
</dbReference>
<organism evidence="3 4">
    <name type="scientific">Ambrosia artemisiifolia</name>
    <name type="common">Common ragweed</name>
    <dbReference type="NCBI Taxonomy" id="4212"/>
    <lineage>
        <taxon>Eukaryota</taxon>
        <taxon>Viridiplantae</taxon>
        <taxon>Streptophyta</taxon>
        <taxon>Embryophyta</taxon>
        <taxon>Tracheophyta</taxon>
        <taxon>Spermatophyta</taxon>
        <taxon>Magnoliopsida</taxon>
        <taxon>eudicotyledons</taxon>
        <taxon>Gunneridae</taxon>
        <taxon>Pentapetalae</taxon>
        <taxon>asterids</taxon>
        <taxon>campanulids</taxon>
        <taxon>Asterales</taxon>
        <taxon>Asteraceae</taxon>
        <taxon>Asteroideae</taxon>
        <taxon>Heliantheae alliance</taxon>
        <taxon>Heliantheae</taxon>
        <taxon>Ambrosia</taxon>
    </lineage>
</organism>
<comment type="subcellular location">
    <subcellularLocation>
        <location evidence="2">Nucleus</location>
    </subcellularLocation>
</comment>
<keyword evidence="2" id="KW-0539">Nucleus</keyword>
<name>A0AAD5GAA8_AMBAR</name>
<dbReference type="PANTHER" id="PTHR16771:SF17">
    <property type="entry name" value="PROTEIN DELETION OF SUV3 SUPPRESSOR 1(I)-RELATED"/>
    <property type="match status" value="1"/>
</dbReference>
<comment type="caution">
    <text evidence="3">The sequence shown here is derived from an EMBL/GenBank/DDBJ whole genome shotgun (WGS) entry which is preliminary data.</text>
</comment>
<comment type="function">
    <text evidence="2">Component of the 26S proteasome, a multiprotein complex involved in the ATP-dependent degradation of ubiquitinated proteins.</text>
</comment>
<feature type="non-terminal residue" evidence="3">
    <location>
        <position position="1"/>
    </location>
</feature>
<dbReference type="GO" id="GO:0008541">
    <property type="term" value="C:proteasome regulatory particle, lid subcomplex"/>
    <property type="evidence" value="ECO:0007669"/>
    <property type="project" value="UniProtKB-UniRule"/>
</dbReference>
<dbReference type="PANTHER" id="PTHR16771">
    <property type="entry name" value="26 PROTEASOME COMPLEX SUBUNIT DSS1"/>
    <property type="match status" value="1"/>
</dbReference>
<keyword evidence="2" id="KW-0647">Proteasome</keyword>